<organism evidence="1 2">
    <name type="scientific">Streptacidiphilus jiangxiensis</name>
    <dbReference type="NCBI Taxonomy" id="235985"/>
    <lineage>
        <taxon>Bacteria</taxon>
        <taxon>Bacillati</taxon>
        <taxon>Actinomycetota</taxon>
        <taxon>Actinomycetes</taxon>
        <taxon>Kitasatosporales</taxon>
        <taxon>Streptomycetaceae</taxon>
        <taxon>Streptacidiphilus</taxon>
    </lineage>
</organism>
<accession>A0A1H7N6N6</accession>
<protein>
    <submittedName>
        <fullName evidence="1">Uncharacterized protein</fullName>
    </submittedName>
</protein>
<name>A0A1H7N6N6_STRJI</name>
<evidence type="ECO:0000313" key="1">
    <source>
        <dbReference type="EMBL" id="SEL18575.1"/>
    </source>
</evidence>
<keyword evidence="2" id="KW-1185">Reference proteome</keyword>
<evidence type="ECO:0000313" key="2">
    <source>
        <dbReference type="Proteomes" id="UP000183015"/>
    </source>
</evidence>
<dbReference type="AlphaFoldDB" id="A0A1H7N6N6"/>
<gene>
    <name evidence="1" type="ORF">SAMN05414137_106212</name>
</gene>
<proteinExistence type="predicted"/>
<dbReference type="eggNOG" id="ENOG502ZIHX">
    <property type="taxonomic scope" value="Bacteria"/>
</dbReference>
<dbReference type="Proteomes" id="UP000183015">
    <property type="component" value="Unassembled WGS sequence"/>
</dbReference>
<dbReference type="STRING" id="235985.SAMN05414137_106212"/>
<dbReference type="OrthoDB" id="3398673at2"/>
<dbReference type="RefSeq" id="WP_042447123.1">
    <property type="nucleotide sequence ID" value="NZ_BBPN01000012.1"/>
</dbReference>
<dbReference type="EMBL" id="FOAZ01000006">
    <property type="protein sequence ID" value="SEL18575.1"/>
    <property type="molecule type" value="Genomic_DNA"/>
</dbReference>
<sequence length="157" mass="16792">MSRTTPIRFGDTMFWAYDVALGVLFAEAIHVAERSLEDPQPSWRSDLIQEMRVNAVVGSSLSVLLDPLDADQRAALLTWVQEACSRLTARGGVSAAEVASWDVLDGESIHLRGAGHVAAGPVAELGEAIRLLLAGALPPAPEGQHWYYGTPSGRSSI</sequence>
<reference evidence="2" key="1">
    <citation type="submission" date="2016-10" db="EMBL/GenBank/DDBJ databases">
        <authorList>
            <person name="Varghese N."/>
        </authorList>
    </citation>
    <scope>NUCLEOTIDE SEQUENCE [LARGE SCALE GENOMIC DNA]</scope>
    <source>
        <strain evidence="2">DSM 45096 / BCRC 16803 / CGMCC 4.1857 / CIP 109030 / JCM 12277 / KCTC 19219 / NBRC 100920 / 33214</strain>
    </source>
</reference>